<evidence type="ECO:0000256" key="1">
    <source>
        <dbReference type="SAM" id="MobiDB-lite"/>
    </source>
</evidence>
<organism evidence="2">
    <name type="scientific">Zea mays</name>
    <name type="common">Maize</name>
    <dbReference type="NCBI Taxonomy" id="4577"/>
    <lineage>
        <taxon>Eukaryota</taxon>
        <taxon>Viridiplantae</taxon>
        <taxon>Streptophyta</taxon>
        <taxon>Embryophyta</taxon>
        <taxon>Tracheophyta</taxon>
        <taxon>Spermatophyta</taxon>
        <taxon>Magnoliopsida</taxon>
        <taxon>Liliopsida</taxon>
        <taxon>Poales</taxon>
        <taxon>Poaceae</taxon>
        <taxon>PACMAD clade</taxon>
        <taxon>Panicoideae</taxon>
        <taxon>Andropogonodae</taxon>
        <taxon>Andropogoneae</taxon>
        <taxon>Tripsacinae</taxon>
        <taxon>Zea</taxon>
    </lineage>
</organism>
<name>C0HE35_MAIZE</name>
<protein>
    <submittedName>
        <fullName evidence="2">Uncharacterized protein</fullName>
    </submittedName>
</protein>
<accession>C0HE35</accession>
<proteinExistence type="evidence at transcript level"/>
<dbReference type="AlphaFoldDB" id="C0HE35"/>
<evidence type="ECO:0000313" key="2">
    <source>
        <dbReference type="EMBL" id="ACN25288.1"/>
    </source>
</evidence>
<feature type="region of interest" description="Disordered" evidence="1">
    <location>
        <begin position="205"/>
        <end position="235"/>
    </location>
</feature>
<sequence>MATYSAPQRYGAKAQANEARTNSDDQLPPPFSSLHMGWEPTMGRQKRTTACHAHAWLTDEPSPSPRPVGVYHHRLSLCLALAVTPVGRSRCAAGGLGLGAHGELELPHGQRRQGQRVLLLRTLLGRGERRGRWRRRGAVPGTEVAAGARGAVPADVGHVLHVRREADHHLPLLLLLLVVHREDLRQVLEPPQEPRHQRLPLAPRRRRRRPCFSPCHSRRNSSVTVVGRRKNGNGTELRAAQLTRARTYLAGGASCRRRRGARCRRRRRWSGSGSRRRRGWR</sequence>
<feature type="region of interest" description="Disordered" evidence="1">
    <location>
        <begin position="1"/>
        <end position="39"/>
    </location>
</feature>
<reference evidence="2" key="1">
    <citation type="journal article" date="2009" name="PLoS Genet.">
        <title>Sequencing, mapping, and analysis of 27,455 maize full-length cDNAs.</title>
        <authorList>
            <person name="Soderlund C."/>
            <person name="Descour A."/>
            <person name="Kudrna D."/>
            <person name="Bomhoff M."/>
            <person name="Boyd L."/>
            <person name="Currie J."/>
            <person name="Angelova A."/>
            <person name="Collura K."/>
            <person name="Wissotski M."/>
            <person name="Ashley E."/>
            <person name="Morrow D."/>
            <person name="Fernandes J."/>
            <person name="Walbot V."/>
            <person name="Yu Y."/>
        </authorList>
    </citation>
    <scope>NUCLEOTIDE SEQUENCE</scope>
    <source>
        <strain evidence="2">B73</strain>
    </source>
</reference>
<dbReference type="EMBL" id="BT060591">
    <property type="protein sequence ID" value="ACN25288.1"/>
    <property type="molecule type" value="mRNA"/>
</dbReference>